<dbReference type="VEuPathDB" id="FungiDB:BD410DRAFT_843979"/>
<dbReference type="Proteomes" id="UP000294933">
    <property type="component" value="Unassembled WGS sequence"/>
</dbReference>
<dbReference type="EMBL" id="ML170231">
    <property type="protein sequence ID" value="TDL16974.1"/>
    <property type="molecule type" value="Genomic_DNA"/>
</dbReference>
<evidence type="ECO:0000313" key="1">
    <source>
        <dbReference type="EMBL" id="TDL16974.1"/>
    </source>
</evidence>
<sequence length="319" mass="36569">MFICDLRVMALVDRLLRTSSSDSGPCETVKFVFVDTDAAFKARMASRLADLLRLCRNLRGFSWINHSQHYEDNSYRDEEVIDQIPGHIQFFGWSGRVSYANLSTFLCDSSASLRIVHIAKIQHDWAFPIQLPTATFPYLTDLRVDQSYDPLKWLSGWSTPLLCNLYLSHLSIDRGDRVLERTLSSVARTLRYLRFGHGLNVNAPLLSKILHACPHLQEFYYHLVHTIGQQSPWSSNLTHSSLKVITLVWYISCTWTYSDLRNYFRNISKTTFPLVDMIEVKPVTYGGSGEEYMNISLRRLSDDFSSAEIIVTPANNSPL</sequence>
<accession>A0A4Y7PNK9</accession>
<name>A0A4Y7PNK9_9AGAM</name>
<reference evidence="1 2" key="1">
    <citation type="submission" date="2018-06" db="EMBL/GenBank/DDBJ databases">
        <title>A transcriptomic atlas of mushroom development highlights an independent origin of complex multicellularity.</title>
        <authorList>
            <consortium name="DOE Joint Genome Institute"/>
            <person name="Krizsan K."/>
            <person name="Almasi E."/>
            <person name="Merenyi Z."/>
            <person name="Sahu N."/>
            <person name="Viragh M."/>
            <person name="Koszo T."/>
            <person name="Mondo S."/>
            <person name="Kiss B."/>
            <person name="Balint B."/>
            <person name="Kues U."/>
            <person name="Barry K."/>
            <person name="Hegedus J.C."/>
            <person name="Henrissat B."/>
            <person name="Johnson J."/>
            <person name="Lipzen A."/>
            <person name="Ohm R."/>
            <person name="Nagy I."/>
            <person name="Pangilinan J."/>
            <person name="Yan J."/>
            <person name="Xiong Y."/>
            <person name="Grigoriev I.V."/>
            <person name="Hibbett D.S."/>
            <person name="Nagy L.G."/>
        </authorList>
    </citation>
    <scope>NUCLEOTIDE SEQUENCE [LARGE SCALE GENOMIC DNA]</scope>
    <source>
        <strain evidence="1 2">SZMC22713</strain>
    </source>
</reference>
<keyword evidence="2" id="KW-1185">Reference proteome</keyword>
<evidence type="ECO:0000313" key="2">
    <source>
        <dbReference type="Proteomes" id="UP000294933"/>
    </source>
</evidence>
<protein>
    <recommendedName>
        <fullName evidence="3">F-box domain-containing protein</fullName>
    </recommendedName>
</protein>
<evidence type="ECO:0008006" key="3">
    <source>
        <dbReference type="Google" id="ProtNLM"/>
    </source>
</evidence>
<organism evidence="1 2">
    <name type="scientific">Rickenella mellea</name>
    <dbReference type="NCBI Taxonomy" id="50990"/>
    <lineage>
        <taxon>Eukaryota</taxon>
        <taxon>Fungi</taxon>
        <taxon>Dikarya</taxon>
        <taxon>Basidiomycota</taxon>
        <taxon>Agaricomycotina</taxon>
        <taxon>Agaricomycetes</taxon>
        <taxon>Hymenochaetales</taxon>
        <taxon>Rickenellaceae</taxon>
        <taxon>Rickenella</taxon>
    </lineage>
</organism>
<proteinExistence type="predicted"/>
<dbReference type="OrthoDB" id="3256525at2759"/>
<dbReference type="AlphaFoldDB" id="A0A4Y7PNK9"/>
<gene>
    <name evidence="1" type="ORF">BD410DRAFT_843979</name>
</gene>